<dbReference type="RefSeq" id="WP_179786070.1">
    <property type="nucleotide sequence ID" value="NZ_BAAARR010000004.1"/>
</dbReference>
<name>A0A852Z6X0_9ACTN</name>
<dbReference type="PIRSF" id="PIRSF000390">
    <property type="entry name" value="PLP_StrS"/>
    <property type="match status" value="1"/>
</dbReference>
<keyword evidence="3 4" id="KW-0663">Pyridoxal phosphate</keyword>
<dbReference type="PANTHER" id="PTHR30244">
    <property type="entry name" value="TRANSAMINASE"/>
    <property type="match status" value="1"/>
</dbReference>
<dbReference type="Gene3D" id="3.40.640.10">
    <property type="entry name" value="Type I PLP-dependent aspartate aminotransferase-like (Major domain)"/>
    <property type="match status" value="1"/>
</dbReference>
<dbReference type="GO" id="GO:0030170">
    <property type="term" value="F:pyridoxal phosphate binding"/>
    <property type="evidence" value="ECO:0007669"/>
    <property type="project" value="TreeGrafter"/>
</dbReference>
<dbReference type="GO" id="GO:0008483">
    <property type="term" value="F:transaminase activity"/>
    <property type="evidence" value="ECO:0007669"/>
    <property type="project" value="TreeGrafter"/>
</dbReference>
<evidence type="ECO:0008006" key="7">
    <source>
        <dbReference type="Google" id="ProtNLM"/>
    </source>
</evidence>
<dbReference type="InterPro" id="IPR015421">
    <property type="entry name" value="PyrdxlP-dep_Trfase_major"/>
</dbReference>
<dbReference type="InterPro" id="IPR015422">
    <property type="entry name" value="PyrdxlP-dep_Trfase_small"/>
</dbReference>
<dbReference type="InterPro" id="IPR000653">
    <property type="entry name" value="DegT/StrS_aminotransferase"/>
</dbReference>
<dbReference type="Proteomes" id="UP000579605">
    <property type="component" value="Unassembled WGS sequence"/>
</dbReference>
<evidence type="ECO:0000256" key="2">
    <source>
        <dbReference type="PIRSR" id="PIRSR000390-1"/>
    </source>
</evidence>
<feature type="active site" description="Proton acceptor" evidence="2">
    <location>
        <position position="210"/>
    </location>
</feature>
<evidence type="ECO:0000313" key="5">
    <source>
        <dbReference type="EMBL" id="NYH88123.1"/>
    </source>
</evidence>
<accession>A0A852Z6X0</accession>
<keyword evidence="6" id="KW-1185">Reference proteome</keyword>
<reference evidence="5 6" key="1">
    <citation type="submission" date="2020-07" db="EMBL/GenBank/DDBJ databases">
        <title>Sequencing the genomes of 1000 actinobacteria strains.</title>
        <authorList>
            <person name="Klenk H.-P."/>
        </authorList>
    </citation>
    <scope>NUCLEOTIDE SEQUENCE [LARGE SCALE GENOMIC DNA]</scope>
    <source>
        <strain evidence="5 6">DSM 18448</strain>
    </source>
</reference>
<dbReference type="GO" id="GO:0000271">
    <property type="term" value="P:polysaccharide biosynthetic process"/>
    <property type="evidence" value="ECO:0007669"/>
    <property type="project" value="TreeGrafter"/>
</dbReference>
<protein>
    <recommendedName>
        <fullName evidence="7">dTDP-4-amino-4,6-dideoxygalactose transaminase</fullName>
    </recommendedName>
</protein>
<dbReference type="CDD" id="cd00616">
    <property type="entry name" value="AHBA_syn"/>
    <property type="match status" value="1"/>
</dbReference>
<comment type="similarity">
    <text evidence="4">Belongs to the DegT/DnrJ/EryC1 family.</text>
</comment>
<dbReference type="SUPFAM" id="SSF53383">
    <property type="entry name" value="PLP-dependent transferases"/>
    <property type="match status" value="1"/>
</dbReference>
<organism evidence="5 6">
    <name type="scientific">Actinopolymorpha rutila</name>
    <dbReference type="NCBI Taxonomy" id="446787"/>
    <lineage>
        <taxon>Bacteria</taxon>
        <taxon>Bacillati</taxon>
        <taxon>Actinomycetota</taxon>
        <taxon>Actinomycetes</taxon>
        <taxon>Propionibacteriales</taxon>
        <taxon>Actinopolymorphaceae</taxon>
        <taxon>Actinopolymorpha</taxon>
    </lineage>
</organism>
<dbReference type="Pfam" id="PF01041">
    <property type="entry name" value="DegT_DnrJ_EryC1"/>
    <property type="match status" value="1"/>
</dbReference>
<dbReference type="Gene3D" id="3.90.1150.10">
    <property type="entry name" value="Aspartate Aminotransferase, domain 1"/>
    <property type="match status" value="1"/>
</dbReference>
<comment type="cofactor">
    <cofactor evidence="1">
        <name>pyridoxal 5'-phosphate</name>
        <dbReference type="ChEBI" id="CHEBI:597326"/>
    </cofactor>
</comment>
<feature type="modified residue" description="N6-(pyridoxal phosphate)lysine" evidence="3">
    <location>
        <position position="210"/>
    </location>
</feature>
<gene>
    <name evidence="5" type="ORF">F4554_000761</name>
</gene>
<evidence type="ECO:0000256" key="3">
    <source>
        <dbReference type="PIRSR" id="PIRSR000390-2"/>
    </source>
</evidence>
<dbReference type="PANTHER" id="PTHR30244:SF34">
    <property type="entry name" value="DTDP-4-AMINO-4,6-DIDEOXYGALACTOSE TRANSAMINASE"/>
    <property type="match status" value="1"/>
</dbReference>
<evidence type="ECO:0000313" key="6">
    <source>
        <dbReference type="Proteomes" id="UP000579605"/>
    </source>
</evidence>
<dbReference type="EMBL" id="JACBZH010000001">
    <property type="protein sequence ID" value="NYH88123.1"/>
    <property type="molecule type" value="Genomic_DNA"/>
</dbReference>
<proteinExistence type="inferred from homology"/>
<dbReference type="AlphaFoldDB" id="A0A852Z6X0"/>
<sequence length="416" mass="44554">MFGTFGTSATSATSGDALAVAGGTPVRTAAFPPWPVFAEDEIEATVRVLRSGRVNYWTGVEGRAFEHEFAAAVGAPYAVALSNGTVALELALQAVGIGPGDEVVVPARTFVATASAVVAVGARPVVADIDLVSQTLTAATVDAVRTPRTRAVIPVHLGGWPAPMAELMSLAARHDLVVVEDCAQAHGARLAGRSVGTLGHVAAWSFCQDKIITTLGEGGAVTTGDEEIWRTVWERKDHGKSFAAVYERTHPPGFRWLHESFGTNARMTEVQAAQGRRALARLPSWSERRRALAAVLDEGLADVPGLRVPVPPSDVRHAYYKYYAFVRPERLAPGWDRDAVMTAIEAEGVPCLQGACAEIYREKAFDGVGRPEHPLPVARELGETSLMLMVHPTLTKREIDDTVEAIRKVMRVAAPE</sequence>
<evidence type="ECO:0000256" key="1">
    <source>
        <dbReference type="ARBA" id="ARBA00001933"/>
    </source>
</evidence>
<dbReference type="InterPro" id="IPR015424">
    <property type="entry name" value="PyrdxlP-dep_Trfase"/>
</dbReference>
<comment type="caution">
    <text evidence="5">The sequence shown here is derived from an EMBL/GenBank/DDBJ whole genome shotgun (WGS) entry which is preliminary data.</text>
</comment>
<evidence type="ECO:0000256" key="4">
    <source>
        <dbReference type="RuleBase" id="RU004508"/>
    </source>
</evidence>